<dbReference type="SMART" id="SM00448">
    <property type="entry name" value="REC"/>
    <property type="match status" value="1"/>
</dbReference>
<dbReference type="EMBL" id="CP036426">
    <property type="protein sequence ID" value="QDV33670.1"/>
    <property type="molecule type" value="Genomic_DNA"/>
</dbReference>
<feature type="domain" description="Response regulatory" evidence="3">
    <location>
        <begin position="14"/>
        <end position="128"/>
    </location>
</feature>
<dbReference type="GO" id="GO:0016740">
    <property type="term" value="F:transferase activity"/>
    <property type="evidence" value="ECO:0007669"/>
    <property type="project" value="UniProtKB-KW"/>
</dbReference>
<evidence type="ECO:0000259" key="3">
    <source>
        <dbReference type="PROSITE" id="PS50110"/>
    </source>
</evidence>
<proteinExistence type="predicted"/>
<dbReference type="PROSITE" id="PS50110">
    <property type="entry name" value="RESPONSE_REGULATORY"/>
    <property type="match status" value="1"/>
</dbReference>
<dbReference type="Pfam" id="PF00072">
    <property type="entry name" value="Response_reg"/>
    <property type="match status" value="1"/>
</dbReference>
<organism evidence="4 5">
    <name type="scientific">Tautonia plasticadhaerens</name>
    <dbReference type="NCBI Taxonomy" id="2527974"/>
    <lineage>
        <taxon>Bacteria</taxon>
        <taxon>Pseudomonadati</taxon>
        <taxon>Planctomycetota</taxon>
        <taxon>Planctomycetia</taxon>
        <taxon>Isosphaerales</taxon>
        <taxon>Isosphaeraceae</taxon>
        <taxon>Tautonia</taxon>
    </lineage>
</organism>
<dbReference type="InterPro" id="IPR050595">
    <property type="entry name" value="Bact_response_regulator"/>
</dbReference>
<dbReference type="AlphaFoldDB" id="A0A518GYJ0"/>
<dbReference type="GO" id="GO:0000160">
    <property type="term" value="P:phosphorelay signal transduction system"/>
    <property type="evidence" value="ECO:0007669"/>
    <property type="project" value="InterPro"/>
</dbReference>
<dbReference type="SUPFAM" id="SSF52172">
    <property type="entry name" value="CheY-like"/>
    <property type="match status" value="1"/>
</dbReference>
<accession>A0A518GYJ0</accession>
<dbReference type="InterPro" id="IPR011006">
    <property type="entry name" value="CheY-like_superfamily"/>
</dbReference>
<dbReference type="EC" id="2.7.-.-" evidence="4"/>
<sequence>MCEIRPVPGDHPFSILITDDDSETRESLREIFEPAGYRTLLAETGEEALDIAQAEDVHLALMDMHLPRISGLETMQLIRQIKGVLPMILISADQDDNLLRKALSAHAFCVLAKPVSRHVVIYVVSRAMEKFYRADPPGAVG</sequence>
<dbReference type="KEGG" id="tpla:ElP_15460"/>
<name>A0A518GYJ0_9BACT</name>
<keyword evidence="1 2" id="KW-0597">Phosphoprotein</keyword>
<keyword evidence="4" id="KW-0808">Transferase</keyword>
<dbReference type="CDD" id="cd00156">
    <property type="entry name" value="REC"/>
    <property type="match status" value="1"/>
</dbReference>
<gene>
    <name evidence="4" type="primary">spo0F</name>
    <name evidence="4" type="ORF">ElP_15460</name>
</gene>
<dbReference type="PANTHER" id="PTHR44591:SF23">
    <property type="entry name" value="CHEY SUBFAMILY"/>
    <property type="match status" value="1"/>
</dbReference>
<dbReference type="Gene3D" id="3.40.50.2300">
    <property type="match status" value="1"/>
</dbReference>
<feature type="modified residue" description="4-aspartylphosphate" evidence="2">
    <location>
        <position position="63"/>
    </location>
</feature>
<dbReference type="Proteomes" id="UP000317835">
    <property type="component" value="Chromosome"/>
</dbReference>
<evidence type="ECO:0000313" key="4">
    <source>
        <dbReference type="EMBL" id="QDV33670.1"/>
    </source>
</evidence>
<protein>
    <submittedName>
        <fullName evidence="4">Sporulation initiation phosphotransferase F</fullName>
        <ecNumber evidence="4">2.7.-.-</ecNumber>
    </submittedName>
</protein>
<evidence type="ECO:0000256" key="1">
    <source>
        <dbReference type="ARBA" id="ARBA00022553"/>
    </source>
</evidence>
<evidence type="ECO:0000313" key="5">
    <source>
        <dbReference type="Proteomes" id="UP000317835"/>
    </source>
</evidence>
<evidence type="ECO:0000256" key="2">
    <source>
        <dbReference type="PROSITE-ProRule" id="PRU00169"/>
    </source>
</evidence>
<dbReference type="PANTHER" id="PTHR44591">
    <property type="entry name" value="STRESS RESPONSE REGULATOR PROTEIN 1"/>
    <property type="match status" value="1"/>
</dbReference>
<dbReference type="InterPro" id="IPR001789">
    <property type="entry name" value="Sig_transdc_resp-reg_receiver"/>
</dbReference>
<keyword evidence="5" id="KW-1185">Reference proteome</keyword>
<reference evidence="4 5" key="1">
    <citation type="submission" date="2019-02" db="EMBL/GenBank/DDBJ databases">
        <title>Deep-cultivation of Planctomycetes and their phenomic and genomic characterization uncovers novel biology.</title>
        <authorList>
            <person name="Wiegand S."/>
            <person name="Jogler M."/>
            <person name="Boedeker C."/>
            <person name="Pinto D."/>
            <person name="Vollmers J."/>
            <person name="Rivas-Marin E."/>
            <person name="Kohn T."/>
            <person name="Peeters S.H."/>
            <person name="Heuer A."/>
            <person name="Rast P."/>
            <person name="Oberbeckmann S."/>
            <person name="Bunk B."/>
            <person name="Jeske O."/>
            <person name="Meyerdierks A."/>
            <person name="Storesund J.E."/>
            <person name="Kallscheuer N."/>
            <person name="Luecker S."/>
            <person name="Lage O.M."/>
            <person name="Pohl T."/>
            <person name="Merkel B.J."/>
            <person name="Hornburger P."/>
            <person name="Mueller R.-W."/>
            <person name="Bruemmer F."/>
            <person name="Labrenz M."/>
            <person name="Spormann A.M."/>
            <person name="Op den Camp H."/>
            <person name="Overmann J."/>
            <person name="Amann R."/>
            <person name="Jetten M.S.M."/>
            <person name="Mascher T."/>
            <person name="Medema M.H."/>
            <person name="Devos D.P."/>
            <person name="Kaster A.-K."/>
            <person name="Ovreas L."/>
            <person name="Rohde M."/>
            <person name="Galperin M.Y."/>
            <person name="Jogler C."/>
        </authorList>
    </citation>
    <scope>NUCLEOTIDE SEQUENCE [LARGE SCALE GENOMIC DNA]</scope>
    <source>
        <strain evidence="4 5">ElP</strain>
    </source>
</reference>